<keyword evidence="6" id="KW-0472">Membrane</keyword>
<comment type="pathway">
    <text evidence="1">Phospholipid metabolism; CDP-diacylglycerol biosynthesis; CDP-diacylglycerol from sn-glycerol 3-phosphate: step 2/3.</text>
</comment>
<comment type="catalytic activity">
    <reaction evidence="5">
        <text>a 1-acyl-sn-glycero-3-phosphate + an acyl-CoA = a 1,2-diacyl-sn-glycero-3-phosphate + CoA</text>
        <dbReference type="Rhea" id="RHEA:19709"/>
        <dbReference type="ChEBI" id="CHEBI:57287"/>
        <dbReference type="ChEBI" id="CHEBI:57970"/>
        <dbReference type="ChEBI" id="CHEBI:58342"/>
        <dbReference type="ChEBI" id="CHEBI:58608"/>
        <dbReference type="EC" id="2.3.1.51"/>
    </reaction>
</comment>
<evidence type="ECO:0000313" key="9">
    <source>
        <dbReference type="RefSeq" id="XP_002742038.1"/>
    </source>
</evidence>
<feature type="transmembrane region" description="Helical" evidence="6">
    <location>
        <begin position="163"/>
        <end position="182"/>
    </location>
</feature>
<accession>A0ABM0H1D3</accession>
<keyword evidence="3 5" id="KW-0808">Transferase</keyword>
<evidence type="ECO:0000256" key="3">
    <source>
        <dbReference type="ARBA" id="ARBA00022679"/>
    </source>
</evidence>
<dbReference type="RefSeq" id="XP_002742038.1">
    <property type="nucleotide sequence ID" value="XM_002741992.2"/>
</dbReference>
<dbReference type="InterPro" id="IPR004552">
    <property type="entry name" value="AGP_acyltrans"/>
</dbReference>
<dbReference type="NCBIfam" id="TIGR00530">
    <property type="entry name" value="AGP_acyltrn"/>
    <property type="match status" value="1"/>
</dbReference>
<dbReference type="SUPFAM" id="SSF69593">
    <property type="entry name" value="Glycerol-3-phosphate (1)-acyltransferase"/>
    <property type="match status" value="1"/>
</dbReference>
<protein>
    <recommendedName>
        <fullName evidence="5">1-acyl-sn-glycerol-3-phosphate acyltransferase</fullName>
        <ecNumber evidence="5">2.3.1.51</ecNumber>
    </recommendedName>
</protein>
<evidence type="ECO:0000256" key="4">
    <source>
        <dbReference type="ARBA" id="ARBA00023315"/>
    </source>
</evidence>
<dbReference type="Proteomes" id="UP000694865">
    <property type="component" value="Unplaced"/>
</dbReference>
<evidence type="ECO:0000259" key="7">
    <source>
        <dbReference type="SMART" id="SM00563"/>
    </source>
</evidence>
<keyword evidence="5" id="KW-0444">Lipid biosynthesis</keyword>
<dbReference type="GeneID" id="100378347"/>
<keyword evidence="6" id="KW-0812">Transmembrane</keyword>
<evidence type="ECO:0000256" key="1">
    <source>
        <dbReference type="ARBA" id="ARBA00004728"/>
    </source>
</evidence>
<dbReference type="EC" id="2.3.1.51" evidence="5"/>
<dbReference type="PANTHER" id="PTHR10434:SF11">
    <property type="entry name" value="1-ACYL-SN-GLYCEROL-3-PHOSPHATE ACYLTRANSFERASE"/>
    <property type="match status" value="1"/>
</dbReference>
<sequence length="314" mass="35674">MIAEVSRCISLVKVGPLTPLSIGLHPLTSYVIGNMVLQSNLLQSVGVLAGVVFTLYVLCQWSRFVHYHVKHIAAFIWSGFLAAFVIPCALLRPMDPTNTRWYTFWERLFFTMPLFQAKIIPKNLHYFDTEEPQVLVANHQSIIDNLGAMEIWPQRCVMVAKKSVLFAGTFGFASWLCGTIFVDRFNAAKAKETTRKIANVMKRKRTSVWMFAEGTRNYDKSVDMLPFKKGAFYAAIEAQAPIVPVVFSNYRDHVNAIEHRFDPVEITITILPPISTKGRTVNDVQALSDEVRECMLEAYRKSPSKTMKTDLKKE</sequence>
<keyword evidence="5" id="KW-0443">Lipid metabolism</keyword>
<reference evidence="9" key="1">
    <citation type="submission" date="2025-08" db="UniProtKB">
        <authorList>
            <consortium name="RefSeq"/>
        </authorList>
    </citation>
    <scope>IDENTIFICATION</scope>
    <source>
        <tissue evidence="9">Testes</tissue>
    </source>
</reference>
<keyword evidence="5" id="KW-0594">Phospholipid biosynthesis</keyword>
<proteinExistence type="inferred from homology"/>
<feature type="transmembrane region" description="Helical" evidence="6">
    <location>
        <begin position="71"/>
        <end position="92"/>
    </location>
</feature>
<evidence type="ECO:0000313" key="8">
    <source>
        <dbReference type="Proteomes" id="UP000694865"/>
    </source>
</evidence>
<dbReference type="SMART" id="SM00563">
    <property type="entry name" value="PlsC"/>
    <property type="match status" value="1"/>
</dbReference>
<evidence type="ECO:0000256" key="5">
    <source>
        <dbReference type="RuleBase" id="RU361267"/>
    </source>
</evidence>
<dbReference type="CDD" id="cd07989">
    <property type="entry name" value="LPLAT_AGPAT-like"/>
    <property type="match status" value="1"/>
</dbReference>
<keyword evidence="5" id="KW-1208">Phospholipid metabolism</keyword>
<name>A0ABM0H1D3_SACKO</name>
<organism evidence="8 9">
    <name type="scientific">Saccoglossus kowalevskii</name>
    <name type="common">Acorn worm</name>
    <dbReference type="NCBI Taxonomy" id="10224"/>
    <lineage>
        <taxon>Eukaryota</taxon>
        <taxon>Metazoa</taxon>
        <taxon>Hemichordata</taxon>
        <taxon>Enteropneusta</taxon>
        <taxon>Harrimaniidae</taxon>
        <taxon>Saccoglossus</taxon>
    </lineage>
</organism>
<dbReference type="PANTHER" id="PTHR10434">
    <property type="entry name" value="1-ACYL-SN-GLYCEROL-3-PHOSPHATE ACYLTRANSFERASE"/>
    <property type="match status" value="1"/>
</dbReference>
<dbReference type="Pfam" id="PF01553">
    <property type="entry name" value="Acyltransferase"/>
    <property type="match status" value="1"/>
</dbReference>
<comment type="similarity">
    <text evidence="2 5">Belongs to the 1-acyl-sn-glycerol-3-phosphate acyltransferase family.</text>
</comment>
<evidence type="ECO:0000256" key="6">
    <source>
        <dbReference type="SAM" id="Phobius"/>
    </source>
</evidence>
<feature type="transmembrane region" description="Helical" evidence="6">
    <location>
        <begin position="41"/>
        <end position="59"/>
    </location>
</feature>
<keyword evidence="4 5" id="KW-0012">Acyltransferase</keyword>
<keyword evidence="6" id="KW-1133">Transmembrane helix</keyword>
<comment type="domain">
    <text evidence="5">The HXXXXD motif is essential for acyltransferase activity and may constitute the binding site for the phosphate moiety of the glycerol-3-phosphate.</text>
</comment>
<dbReference type="InterPro" id="IPR002123">
    <property type="entry name" value="Plipid/glycerol_acylTrfase"/>
</dbReference>
<evidence type="ECO:0000256" key="2">
    <source>
        <dbReference type="ARBA" id="ARBA00008655"/>
    </source>
</evidence>
<keyword evidence="8" id="KW-1185">Reference proteome</keyword>
<gene>
    <name evidence="9" type="primary">LOC100378347</name>
</gene>
<feature type="domain" description="Phospholipid/glycerol acyltransferase" evidence="7">
    <location>
        <begin position="133"/>
        <end position="250"/>
    </location>
</feature>